<dbReference type="eggNOG" id="COG3741">
    <property type="taxonomic scope" value="Bacteria"/>
</dbReference>
<dbReference type="InterPro" id="IPR007709">
    <property type="entry name" value="N-FG_amidohydro"/>
</dbReference>
<dbReference type="Gene3D" id="3.40.630.40">
    <property type="entry name" value="Zn-dependent exopeptidases"/>
    <property type="match status" value="1"/>
</dbReference>
<name>F8ERU5_ZYMMT</name>
<dbReference type="AlphaFoldDB" id="F8ERU5"/>
<dbReference type="Proteomes" id="UP000000491">
    <property type="component" value="Chromosome"/>
</dbReference>
<gene>
    <name evidence="1" type="ordered locus">Zymop_1670</name>
</gene>
<protein>
    <submittedName>
        <fullName evidence="1">N-formylglutamate amidohydrolase</fullName>
    </submittedName>
</protein>
<dbReference type="KEGG" id="zmp:Zymop_1670"/>
<dbReference type="SUPFAM" id="SSF53187">
    <property type="entry name" value="Zn-dependent exopeptidases"/>
    <property type="match status" value="1"/>
</dbReference>
<organism evidence="1 2">
    <name type="scientific">Zymomonas mobilis subsp. pomaceae (strain ATCC 29192 / DSM 22645 / JCM 10191 / CCUG 17912 / NBRC 13757 / NCIMB 11200 / NRRL B-4491 / Barker I)</name>
    <dbReference type="NCBI Taxonomy" id="579138"/>
    <lineage>
        <taxon>Bacteria</taxon>
        <taxon>Pseudomonadati</taxon>
        <taxon>Pseudomonadota</taxon>
        <taxon>Alphaproteobacteria</taxon>
        <taxon>Sphingomonadales</taxon>
        <taxon>Zymomonadaceae</taxon>
        <taxon>Zymomonas</taxon>
    </lineage>
</organism>
<keyword evidence="1" id="KW-0378">Hydrolase</keyword>
<dbReference type="Pfam" id="PF05013">
    <property type="entry name" value="FGase"/>
    <property type="match status" value="1"/>
</dbReference>
<dbReference type="PATRIC" id="fig|579138.3.peg.1775"/>
<dbReference type="EMBL" id="CP002865">
    <property type="protein sequence ID" value="AEI38558.1"/>
    <property type="molecule type" value="Genomic_DNA"/>
</dbReference>
<evidence type="ECO:0000313" key="2">
    <source>
        <dbReference type="Proteomes" id="UP000000491"/>
    </source>
</evidence>
<sequence>MPSWLKVKDMAAILQMGEWPSRKPVLLTVPHAGRFYPENLLSQLRCKPEQLVIFEDRFVDLLMDDSVDAGFSALLATCARMVVDLNRHPHEIDPVMIDPPLARESVLLSSKVRNGLGLFPSHLAGFGSLYLRPIALHDAEERIQNYHIPWHNLIENNLENIKSRYGVSVLLDVHSMPPLKAERHKAAADIVIGTAYGHSTKKEISLLAGEIAEKSGFQVAFNKPYAGGYTLDRHGKPTSSRHALQIEINRALYLDADLYHPSDNIKNISQLIKNISEAIADNIDSFR</sequence>
<dbReference type="GO" id="GO:0016787">
    <property type="term" value="F:hydrolase activity"/>
    <property type="evidence" value="ECO:0007669"/>
    <property type="project" value="UniProtKB-KW"/>
</dbReference>
<accession>F8ERU5</accession>
<reference evidence="1 2" key="1">
    <citation type="journal article" date="2011" name="J. Bacteriol.">
        <title>Genome sequence of the ethanol-producing Zymomonas mobilis subsp. pomaceae lectotype strain ATCC 29192.</title>
        <authorList>
            <person name="Kouvelis V.N."/>
            <person name="Davenport K.W."/>
            <person name="Brettin T.S."/>
            <person name="Bruce D."/>
            <person name="Detter C."/>
            <person name="Han C.S."/>
            <person name="Nolan M."/>
            <person name="Tapia R."/>
            <person name="Damoulaki A."/>
            <person name="Kyrpides N.C."/>
            <person name="Typas M.A."/>
            <person name="Pappas K.M."/>
        </authorList>
    </citation>
    <scope>NUCLEOTIDE SEQUENCE [LARGE SCALE GENOMIC DNA]</scope>
    <source>
        <strain evidence="2">ATCC 29192 / DSM 22645 / JCM 10191 / CCUG 17912 / NBRC 13757 / NCIMB 11200 / NRRL B-4491 / Barker I</strain>
    </source>
</reference>
<dbReference type="HOGENOM" id="CLU_069318_1_0_5"/>
<proteinExistence type="predicted"/>
<evidence type="ECO:0000313" key="1">
    <source>
        <dbReference type="EMBL" id="AEI38558.1"/>
    </source>
</evidence>
<dbReference type="STRING" id="579138.Zymop_1670"/>